<keyword evidence="1" id="KW-1133">Transmembrane helix</keyword>
<feature type="transmembrane region" description="Helical" evidence="1">
    <location>
        <begin position="76"/>
        <end position="99"/>
    </location>
</feature>
<reference evidence="2 3" key="1">
    <citation type="submission" date="2020-06" db="EMBL/GenBank/DDBJ databases">
        <authorList>
            <person name="Kim S.-J."/>
            <person name="Park S.-J."/>
        </authorList>
    </citation>
    <scope>NUCLEOTIDE SEQUENCE [LARGE SCALE GENOMIC DNA]</scope>
    <source>
        <strain evidence="2 3">SW-151</strain>
    </source>
</reference>
<keyword evidence="1" id="KW-0812">Transmembrane</keyword>
<gene>
    <name evidence="2" type="ORF">HUO14_08780</name>
</gene>
<comment type="caution">
    <text evidence="2">The sequence shown here is derived from an EMBL/GenBank/DDBJ whole genome shotgun (WGS) entry which is preliminary data.</text>
</comment>
<accession>A0ABX2N2R7</accession>
<dbReference type="Proteomes" id="UP000652427">
    <property type="component" value="Unassembled WGS sequence"/>
</dbReference>
<name>A0ABX2N2R7_9SPHN</name>
<keyword evidence="1" id="KW-0472">Membrane</keyword>
<evidence type="ECO:0000313" key="2">
    <source>
        <dbReference type="EMBL" id="NVD27995.1"/>
    </source>
</evidence>
<dbReference type="EMBL" id="JABWMH010000002">
    <property type="protein sequence ID" value="NVD27995.1"/>
    <property type="molecule type" value="Genomic_DNA"/>
</dbReference>
<feature type="transmembrane region" description="Helical" evidence="1">
    <location>
        <begin position="51"/>
        <end position="69"/>
    </location>
</feature>
<dbReference type="RefSeq" id="WP_176279457.1">
    <property type="nucleotide sequence ID" value="NZ_JABWMH010000002.1"/>
</dbReference>
<protein>
    <recommendedName>
        <fullName evidence="4">DUF423 domain-containing protein</fullName>
    </recommendedName>
</protein>
<evidence type="ECO:0008006" key="4">
    <source>
        <dbReference type="Google" id="ProtNLM"/>
    </source>
</evidence>
<evidence type="ECO:0000313" key="3">
    <source>
        <dbReference type="Proteomes" id="UP000652427"/>
    </source>
</evidence>
<keyword evidence="3" id="KW-1185">Reference proteome</keyword>
<sequence>MTRMSRTFYLLAAALSLLGAVGHELLGAPVMLGPLETSGLPPNVVWMHNFIWHVGTVAVLAMMVMFILAARRPEHVAHAIIASAMSAAFAVLGIGLAMFGDPALWTTPAPYAWVPIAIIGGLGVLVRSKSAGPAKAR</sequence>
<evidence type="ECO:0000256" key="1">
    <source>
        <dbReference type="SAM" id="Phobius"/>
    </source>
</evidence>
<proteinExistence type="predicted"/>
<feature type="transmembrane region" description="Helical" evidence="1">
    <location>
        <begin position="111"/>
        <end position="128"/>
    </location>
</feature>
<organism evidence="2 3">
    <name type="scientific">Parasphingorhabdus flavimaris</name>
    <dbReference type="NCBI Taxonomy" id="266812"/>
    <lineage>
        <taxon>Bacteria</taxon>
        <taxon>Pseudomonadati</taxon>
        <taxon>Pseudomonadota</taxon>
        <taxon>Alphaproteobacteria</taxon>
        <taxon>Sphingomonadales</taxon>
        <taxon>Sphingomonadaceae</taxon>
        <taxon>Parasphingorhabdus</taxon>
    </lineage>
</organism>